<evidence type="ECO:0000313" key="3">
    <source>
        <dbReference type="Proteomes" id="UP001458880"/>
    </source>
</evidence>
<dbReference type="EMBL" id="JASPKY010001569">
    <property type="protein sequence ID" value="KAK9674740.1"/>
    <property type="molecule type" value="Genomic_DNA"/>
</dbReference>
<dbReference type="AlphaFoldDB" id="A0AAW1HF12"/>
<proteinExistence type="predicted"/>
<organism evidence="2 3">
    <name type="scientific">Popillia japonica</name>
    <name type="common">Japanese beetle</name>
    <dbReference type="NCBI Taxonomy" id="7064"/>
    <lineage>
        <taxon>Eukaryota</taxon>
        <taxon>Metazoa</taxon>
        <taxon>Ecdysozoa</taxon>
        <taxon>Arthropoda</taxon>
        <taxon>Hexapoda</taxon>
        <taxon>Insecta</taxon>
        <taxon>Pterygota</taxon>
        <taxon>Neoptera</taxon>
        <taxon>Endopterygota</taxon>
        <taxon>Coleoptera</taxon>
        <taxon>Polyphaga</taxon>
        <taxon>Scarabaeiformia</taxon>
        <taxon>Scarabaeidae</taxon>
        <taxon>Rutelinae</taxon>
        <taxon>Popillia</taxon>
    </lineage>
</organism>
<dbReference type="Gene3D" id="2.10.270.10">
    <property type="entry name" value="Cholin Binding"/>
    <property type="match status" value="1"/>
</dbReference>
<feature type="compositionally biased region" description="Polar residues" evidence="1">
    <location>
        <begin position="224"/>
        <end position="240"/>
    </location>
</feature>
<comment type="caution">
    <text evidence="2">The sequence shown here is derived from an EMBL/GenBank/DDBJ whole genome shotgun (WGS) entry which is preliminary data.</text>
</comment>
<name>A0AAW1HF12_POPJA</name>
<protein>
    <submittedName>
        <fullName evidence="2">Uncharacterized protein</fullName>
    </submittedName>
</protein>
<evidence type="ECO:0000313" key="2">
    <source>
        <dbReference type="EMBL" id="KAK9674740.1"/>
    </source>
</evidence>
<dbReference type="SUPFAM" id="SSF69360">
    <property type="entry name" value="Cell wall binding repeat"/>
    <property type="match status" value="1"/>
</dbReference>
<feature type="compositionally biased region" description="Gly residues" evidence="1">
    <location>
        <begin position="211"/>
        <end position="220"/>
    </location>
</feature>
<reference evidence="2 3" key="1">
    <citation type="journal article" date="2024" name="BMC Genomics">
        <title>De novo assembly and annotation of Popillia japonica's genome with initial clues to its potential as an invasive pest.</title>
        <authorList>
            <person name="Cucini C."/>
            <person name="Boschi S."/>
            <person name="Funari R."/>
            <person name="Cardaioli E."/>
            <person name="Iannotti N."/>
            <person name="Marturano G."/>
            <person name="Paoli F."/>
            <person name="Bruttini M."/>
            <person name="Carapelli A."/>
            <person name="Frati F."/>
            <person name="Nardi F."/>
        </authorList>
    </citation>
    <scope>NUCLEOTIDE SEQUENCE [LARGE SCALE GENOMIC DNA]</scope>
    <source>
        <strain evidence="2">DMR45628</strain>
    </source>
</reference>
<accession>A0AAW1HF12</accession>
<dbReference type="Proteomes" id="UP001458880">
    <property type="component" value="Unassembled WGS sequence"/>
</dbReference>
<gene>
    <name evidence="2" type="ORF">QE152_g40894</name>
</gene>
<feature type="region of interest" description="Disordered" evidence="1">
    <location>
        <begin position="205"/>
        <end position="241"/>
    </location>
</feature>
<keyword evidence="3" id="KW-1185">Reference proteome</keyword>
<sequence>MKSTYNLQLDKYDHETGKGTEGAIFKLYERFDDKDQVNTEKDGAVQLYEGGEPYQSYYKDNPVTWDGFRFVTVDATVIHPESVTLDKETLTFDLVLTKTGKKSNPTLTWTGQDDQTLEATVNPVLADNNTYKPYDRTVTWSTGNAALNVVNGSITPNLEADWIQQVISKSPYAGTIEIPVTATAVDNGKTAICTVTVNVSVINNTTSSSSGGSGGGGGGSSTTKSALSSQPAGSVTGTWTKTEDERWQFTSGGRVYTNEWAYIYNPYADLDQQNPSWFRFSQDGYMITGWHTDTDGNVYYLNPVSDNTQGRMFTGWNWIDKDGDGHAECYYFNVSGVLQTNTTIDGYNVNQDGAWVVDGVIKPAVKPLSLDMGI</sequence>
<evidence type="ECO:0000256" key="1">
    <source>
        <dbReference type="SAM" id="MobiDB-lite"/>
    </source>
</evidence>